<evidence type="ECO:0008006" key="3">
    <source>
        <dbReference type="Google" id="ProtNLM"/>
    </source>
</evidence>
<accession>A0A4Y2HHS4</accession>
<dbReference type="AlphaFoldDB" id="A0A4Y2HHS4"/>
<evidence type="ECO:0000313" key="1">
    <source>
        <dbReference type="EMBL" id="GBM64810.1"/>
    </source>
</evidence>
<name>A0A4Y2HHS4_ARAVE</name>
<dbReference type="Proteomes" id="UP000499080">
    <property type="component" value="Unassembled WGS sequence"/>
</dbReference>
<reference evidence="1 2" key="1">
    <citation type="journal article" date="2019" name="Sci. Rep.">
        <title>Orb-weaving spider Araneus ventricosus genome elucidates the spidroin gene catalogue.</title>
        <authorList>
            <person name="Kono N."/>
            <person name="Nakamura H."/>
            <person name="Ohtoshi R."/>
            <person name="Moran D.A.P."/>
            <person name="Shinohara A."/>
            <person name="Yoshida Y."/>
            <person name="Fujiwara M."/>
            <person name="Mori M."/>
            <person name="Tomita M."/>
            <person name="Arakawa K."/>
        </authorList>
    </citation>
    <scope>NUCLEOTIDE SEQUENCE [LARGE SCALE GENOMIC DNA]</scope>
</reference>
<evidence type="ECO:0000313" key="2">
    <source>
        <dbReference type="Proteomes" id="UP000499080"/>
    </source>
</evidence>
<sequence>MDLIEAEAVRRLYASRSVVKKTRGSDSIKKISVEKTCSKPIPAEDRFLALAAQRRRTTTLPQLVSNKFTATGTYISLLTQRRLLRSEASSQSRIVCKNYLQVSLLMTTEKFPLGKRARCLDQTATNLCTLHRENKSKYTINLTLLKDKIVEEVKS</sequence>
<proteinExistence type="predicted"/>
<comment type="caution">
    <text evidence="1">The sequence shown here is derived from an EMBL/GenBank/DDBJ whole genome shotgun (WGS) entry which is preliminary data.</text>
</comment>
<keyword evidence="2" id="KW-1185">Reference proteome</keyword>
<protein>
    <recommendedName>
        <fullName evidence="3">Transposase Tc1-like domain-containing protein</fullName>
    </recommendedName>
</protein>
<organism evidence="1 2">
    <name type="scientific">Araneus ventricosus</name>
    <name type="common">Orbweaver spider</name>
    <name type="synonym">Epeira ventricosa</name>
    <dbReference type="NCBI Taxonomy" id="182803"/>
    <lineage>
        <taxon>Eukaryota</taxon>
        <taxon>Metazoa</taxon>
        <taxon>Ecdysozoa</taxon>
        <taxon>Arthropoda</taxon>
        <taxon>Chelicerata</taxon>
        <taxon>Arachnida</taxon>
        <taxon>Araneae</taxon>
        <taxon>Araneomorphae</taxon>
        <taxon>Entelegynae</taxon>
        <taxon>Araneoidea</taxon>
        <taxon>Araneidae</taxon>
        <taxon>Araneus</taxon>
    </lineage>
</organism>
<gene>
    <name evidence="1" type="ORF">AVEN_178544_1</name>
</gene>
<dbReference type="EMBL" id="BGPR01001946">
    <property type="protein sequence ID" value="GBM64810.1"/>
    <property type="molecule type" value="Genomic_DNA"/>
</dbReference>